<comment type="caution">
    <text evidence="1">The sequence shown here is derived from an EMBL/GenBank/DDBJ whole genome shotgun (WGS) entry which is preliminary data.</text>
</comment>
<proteinExistence type="predicted"/>
<evidence type="ECO:0000313" key="1">
    <source>
        <dbReference type="EMBL" id="KAK0457655.1"/>
    </source>
</evidence>
<dbReference type="EMBL" id="JAUEPS010000020">
    <property type="protein sequence ID" value="KAK0457655.1"/>
    <property type="molecule type" value="Genomic_DNA"/>
</dbReference>
<dbReference type="GeneID" id="85364335"/>
<evidence type="ECO:0000313" key="2">
    <source>
        <dbReference type="Proteomes" id="UP001175211"/>
    </source>
</evidence>
<sequence length="578" mass="66035">MALPTAFPSDWHPCKGCICMNHAIPSYQFSVTDADCPLVDHPDLGKLVHSNDAPNPSEEKTLRRMVSDSRKRIDAFDSQILELKALREDLVQSIARVDENLAALDKEWRRLSDSVPERRLLLSALRRMPKEVLAHIFLHILVFPFPRVEPEYYVSDWSTFSSRRHPLLSFELVCRNWKDVLDTFPNLWSYVNILIDRIASNTYTRYIGNQLSRSRQCPLSISICHSENTSVTRLDTFPVAISMALSSVSHRVQALHLCLPGRYLVSMQQLHLSFPNLQELVLLSSSETSEVAQHLHFGSLPHLRVFRATDVSNIDRLSLPWHQITHFTNVHIRAGHGPSAVRALNVLKRMPRVSVCDLSLDLRLQALEVAEGMTLSQLHSLKLTSVYRQFGLPPVISFVLDSFILPALLDLSVTCFVGSTLRDQSYTFTSIRYLILRSHSPLTSLYFDNGEIKEDDLIHILSSTPTLQDIRLMNLNGVITDEVLNDLARRVDTESDSQVPALVPHLHTLHLSGYFSFQVKLYVQMVEFRWMCRPRHLKSVNFCRFLNLWDVSTNGEELRRLDVLRSEGLDIVMSAQII</sequence>
<dbReference type="InterPro" id="IPR032675">
    <property type="entry name" value="LRR_dom_sf"/>
</dbReference>
<name>A0AA39N557_ARMTA</name>
<dbReference type="Proteomes" id="UP001175211">
    <property type="component" value="Unassembled WGS sequence"/>
</dbReference>
<dbReference type="RefSeq" id="XP_060329954.1">
    <property type="nucleotide sequence ID" value="XM_060480787.1"/>
</dbReference>
<organism evidence="1 2">
    <name type="scientific">Armillaria tabescens</name>
    <name type="common">Ringless honey mushroom</name>
    <name type="synonym">Agaricus tabescens</name>
    <dbReference type="NCBI Taxonomy" id="1929756"/>
    <lineage>
        <taxon>Eukaryota</taxon>
        <taxon>Fungi</taxon>
        <taxon>Dikarya</taxon>
        <taxon>Basidiomycota</taxon>
        <taxon>Agaricomycotina</taxon>
        <taxon>Agaricomycetes</taxon>
        <taxon>Agaricomycetidae</taxon>
        <taxon>Agaricales</taxon>
        <taxon>Marasmiineae</taxon>
        <taxon>Physalacriaceae</taxon>
        <taxon>Desarmillaria</taxon>
    </lineage>
</organism>
<accession>A0AA39N557</accession>
<keyword evidence="2" id="KW-1185">Reference proteome</keyword>
<evidence type="ECO:0008006" key="3">
    <source>
        <dbReference type="Google" id="ProtNLM"/>
    </source>
</evidence>
<reference evidence="1" key="1">
    <citation type="submission" date="2023-06" db="EMBL/GenBank/DDBJ databases">
        <authorList>
            <consortium name="Lawrence Berkeley National Laboratory"/>
            <person name="Ahrendt S."/>
            <person name="Sahu N."/>
            <person name="Indic B."/>
            <person name="Wong-Bajracharya J."/>
            <person name="Merenyi Z."/>
            <person name="Ke H.-M."/>
            <person name="Monk M."/>
            <person name="Kocsube S."/>
            <person name="Drula E."/>
            <person name="Lipzen A."/>
            <person name="Balint B."/>
            <person name="Henrissat B."/>
            <person name="Andreopoulos B."/>
            <person name="Martin F.M."/>
            <person name="Harder C.B."/>
            <person name="Rigling D."/>
            <person name="Ford K.L."/>
            <person name="Foster G.D."/>
            <person name="Pangilinan J."/>
            <person name="Papanicolaou A."/>
            <person name="Barry K."/>
            <person name="LaButti K."/>
            <person name="Viragh M."/>
            <person name="Koriabine M."/>
            <person name="Yan M."/>
            <person name="Riley R."/>
            <person name="Champramary S."/>
            <person name="Plett K.L."/>
            <person name="Tsai I.J."/>
            <person name="Slot J."/>
            <person name="Sipos G."/>
            <person name="Plett J."/>
            <person name="Nagy L.G."/>
            <person name="Grigoriev I.V."/>
        </authorList>
    </citation>
    <scope>NUCLEOTIDE SEQUENCE</scope>
    <source>
        <strain evidence="1">CCBAS 213</strain>
    </source>
</reference>
<protein>
    <recommendedName>
        <fullName evidence="3">F-box domain-containing protein</fullName>
    </recommendedName>
</protein>
<dbReference type="AlphaFoldDB" id="A0AA39N557"/>
<dbReference type="Gene3D" id="3.80.10.10">
    <property type="entry name" value="Ribonuclease Inhibitor"/>
    <property type="match status" value="1"/>
</dbReference>
<gene>
    <name evidence="1" type="ORF">EV420DRAFT_1764609</name>
</gene>